<evidence type="ECO:0000313" key="5">
    <source>
        <dbReference type="Proteomes" id="UP000287601"/>
    </source>
</evidence>
<evidence type="ECO:0000313" key="4">
    <source>
        <dbReference type="EMBL" id="QAT43965.1"/>
    </source>
</evidence>
<keyword evidence="5" id="KW-1185">Reference proteome</keyword>
<feature type="region of interest" description="Disordered" evidence="1">
    <location>
        <begin position="454"/>
        <end position="483"/>
    </location>
</feature>
<dbReference type="Proteomes" id="UP000287601">
    <property type="component" value="Chromosome"/>
</dbReference>
<dbReference type="InterPro" id="IPR026870">
    <property type="entry name" value="Zinc_ribbon_dom"/>
</dbReference>
<evidence type="ECO:0000259" key="2">
    <source>
        <dbReference type="Pfam" id="PF13240"/>
    </source>
</evidence>
<feature type="domain" description="TcaA protein NTF2-like" evidence="3">
    <location>
        <begin position="568"/>
        <end position="655"/>
    </location>
</feature>
<gene>
    <name evidence="4" type="ORF">EQM06_12435</name>
</gene>
<protein>
    <submittedName>
        <fullName evidence="4">Zinc ribbon domain-containing protein</fullName>
    </submittedName>
</protein>
<evidence type="ECO:0000256" key="1">
    <source>
        <dbReference type="SAM" id="MobiDB-lite"/>
    </source>
</evidence>
<dbReference type="Pfam" id="PF22819">
    <property type="entry name" value="TcaA_5th"/>
    <property type="match status" value="1"/>
</dbReference>
<feature type="region of interest" description="Disordered" evidence="1">
    <location>
        <begin position="315"/>
        <end position="359"/>
    </location>
</feature>
<dbReference type="Pfam" id="PF13240">
    <property type="entry name" value="Zn_Ribbon_1"/>
    <property type="match status" value="1"/>
</dbReference>
<evidence type="ECO:0000259" key="3">
    <source>
        <dbReference type="Pfam" id="PF22819"/>
    </source>
</evidence>
<proteinExistence type="predicted"/>
<dbReference type="EMBL" id="CP035281">
    <property type="protein sequence ID" value="QAT43965.1"/>
    <property type="molecule type" value="Genomic_DNA"/>
</dbReference>
<dbReference type="AlphaFoldDB" id="A0A410PYL1"/>
<dbReference type="InterPro" id="IPR054528">
    <property type="entry name" value="TcaA_5th"/>
</dbReference>
<accession>A0A410PYL1</accession>
<dbReference type="KEGG" id="amij:EQM06_12435"/>
<feature type="compositionally biased region" description="Basic and acidic residues" evidence="1">
    <location>
        <begin position="454"/>
        <end position="473"/>
    </location>
</feature>
<sequence length="658" mass="74673">MFCRKCGKTLLDGDRFCSYCGAQVIERHENMNNMAEPMEEVVYNHEVPDSTIEKPIGQAENIGAPRKTIAQTWQDINEKKTDRQGRPHWNLEGFPAPGEEHKKTEDIRVDWKKRELLKFDPISDPEEQKTKTAQTDMQKEIEPAAKLETKPDIFELFDRQMREEEALNKENKDNKETLIFRRGGSEQPKQKEPEITEGTDLEQELFKPKIGSSESLHTPAEEQIDKFYTFSKKNEEFQKLLDKEYDRLKKMPDSVYHEPLKMPSNIEKLDLNIPINLDPFPVDTNNTLAEKAPVGQEENGTAAAAGTNLLEKEEEIKEAPEEASGQGSSYSKEENSQKLVSTMKTTETEEKTKDEGTKDAAAQEIESVFQEEETEKPVILPWDGMESPLTEFVDEEAGKKISPIAVLLGIIIALLIFEITILGIKCFLPESSAAAFINDKLGVAVNWVDRLKSDEKQEKAEDQTEKEKAKEAQKVNAAAQTDTAPNADKDALIKEALAGTSTNLKWVGADDSLSYVENKDYGDKNINNSKGIENNIWYQDKDGNSVCYDQEIVKTIIQFNSAWIDYVNKKDQAVFQFLKEGSAAYKSTKDFSKAGKVTESFDVLKIGEIRQNDGNFYLWVYEEITVTENGKAKTNHYNHIYHLEPVDKSMKIVSYITL</sequence>
<reference evidence="4 5" key="1">
    <citation type="submission" date="2019-01" db="EMBL/GenBank/DDBJ databases">
        <title>Draft genomes of a novel of Aminipila strains.</title>
        <authorList>
            <person name="Ma S."/>
        </authorList>
    </citation>
    <scope>NUCLEOTIDE SEQUENCE [LARGE SCALE GENOMIC DNA]</scope>
    <source>
        <strain evidence="5">JN-39</strain>
    </source>
</reference>
<dbReference type="RefSeq" id="WP_128746672.1">
    <property type="nucleotide sequence ID" value="NZ_CP035281.1"/>
</dbReference>
<organism evidence="4 5">
    <name type="scientific">Aminipila luticellarii</name>
    <dbReference type="NCBI Taxonomy" id="2507160"/>
    <lineage>
        <taxon>Bacteria</taxon>
        <taxon>Bacillati</taxon>
        <taxon>Bacillota</taxon>
        <taxon>Clostridia</taxon>
        <taxon>Peptostreptococcales</taxon>
        <taxon>Anaerovoracaceae</taxon>
        <taxon>Aminipila</taxon>
    </lineage>
</organism>
<feature type="domain" description="Zinc-ribbon" evidence="2">
    <location>
        <begin position="2"/>
        <end position="23"/>
    </location>
</feature>
<feature type="region of interest" description="Disordered" evidence="1">
    <location>
        <begin position="182"/>
        <end position="203"/>
    </location>
</feature>
<dbReference type="OrthoDB" id="1939007at2"/>
<feature type="region of interest" description="Disordered" evidence="1">
    <location>
        <begin position="79"/>
        <end position="104"/>
    </location>
</feature>
<name>A0A410PYL1_9FIRM</name>
<feature type="compositionally biased region" description="Basic and acidic residues" evidence="1">
    <location>
        <begin position="346"/>
        <end position="358"/>
    </location>
</feature>